<sequence length="237" mass="27038">MYDKEPTAFEIHQIVAEPSGSTGSSNKTLKEDVFNTVDNTIDNTIDNTEYITVPQVRPRKDYGIVTNFNRLSDRYTFSFSADLIAQFDKYRAQMRESIRQELEDNQDITTPESETFETLETAINDDDDGTFSVHQVHHSGSNMYSQGSTSREIDSAPKSNRRKPLIFSFLRGKTKSRRHITSSNLDNQSISAIETSVIDNEDITMSNESDLRQSSHQEKTSLSKRFIRRITKLVTCS</sequence>
<gene>
    <name evidence="1" type="ORF">SPELUC_LOCUS2555</name>
</gene>
<evidence type="ECO:0000313" key="2">
    <source>
        <dbReference type="Proteomes" id="UP000789366"/>
    </source>
</evidence>
<comment type="caution">
    <text evidence="1">The sequence shown here is derived from an EMBL/GenBank/DDBJ whole genome shotgun (WGS) entry which is preliminary data.</text>
</comment>
<name>A0ACA9KTF0_9GLOM</name>
<reference evidence="1" key="1">
    <citation type="submission" date="2021-06" db="EMBL/GenBank/DDBJ databases">
        <authorList>
            <person name="Kallberg Y."/>
            <person name="Tangrot J."/>
            <person name="Rosling A."/>
        </authorList>
    </citation>
    <scope>NUCLEOTIDE SEQUENCE</scope>
    <source>
        <strain evidence="1">28 12/20/2015</strain>
    </source>
</reference>
<evidence type="ECO:0000313" key="1">
    <source>
        <dbReference type="EMBL" id="CAG8490924.1"/>
    </source>
</evidence>
<keyword evidence="2" id="KW-1185">Reference proteome</keyword>
<organism evidence="1 2">
    <name type="scientific">Cetraspora pellucida</name>
    <dbReference type="NCBI Taxonomy" id="1433469"/>
    <lineage>
        <taxon>Eukaryota</taxon>
        <taxon>Fungi</taxon>
        <taxon>Fungi incertae sedis</taxon>
        <taxon>Mucoromycota</taxon>
        <taxon>Glomeromycotina</taxon>
        <taxon>Glomeromycetes</taxon>
        <taxon>Diversisporales</taxon>
        <taxon>Gigasporaceae</taxon>
        <taxon>Cetraspora</taxon>
    </lineage>
</organism>
<dbReference type="Proteomes" id="UP000789366">
    <property type="component" value="Unassembled WGS sequence"/>
</dbReference>
<accession>A0ACA9KTF0</accession>
<protein>
    <submittedName>
        <fullName evidence="1">113_t:CDS:1</fullName>
    </submittedName>
</protein>
<dbReference type="EMBL" id="CAJVPW010001735">
    <property type="protein sequence ID" value="CAG8490924.1"/>
    <property type="molecule type" value="Genomic_DNA"/>
</dbReference>
<proteinExistence type="predicted"/>